<keyword evidence="3" id="KW-0732">Signal</keyword>
<evidence type="ECO:0000256" key="7">
    <source>
        <dbReference type="ARBA" id="ARBA00023288"/>
    </source>
</evidence>
<name>W6TEY2_9SPIR</name>
<evidence type="ECO:0000256" key="1">
    <source>
        <dbReference type="ARBA" id="ARBA00003932"/>
    </source>
</evidence>
<evidence type="ECO:0000256" key="4">
    <source>
        <dbReference type="ARBA" id="ARBA00023136"/>
    </source>
</evidence>
<evidence type="ECO:0000256" key="2">
    <source>
        <dbReference type="ARBA" id="ARBA00004459"/>
    </source>
</evidence>
<sequence>MVHTKDAKAAAVAGGIALRSFLKASKLASGANSNEQGGEKEVQGVGITAVNKLLGAIEEIMKKTVKNTLEKVKQEVDKARELKAVGQAVRFEYS</sequence>
<comment type="subcellular location">
    <subcellularLocation>
        <location evidence="2 8">Cell outer membrane</location>
        <topology evidence="2 8">Lipid-anchor</topology>
    </subcellularLocation>
</comment>
<reference evidence="9 10" key="1">
    <citation type="submission" date="2013-12" db="EMBL/GenBank/DDBJ databases">
        <title>Comparative genomics of relapsing fever spirochetes.</title>
        <authorList>
            <person name="Schwan T.G."/>
            <person name="Raffel S.J."/>
            <person name="Porcella S.F."/>
        </authorList>
    </citation>
    <scope>NUCLEOTIDE SEQUENCE [LARGE SCALE GENOMIC DNA]</scope>
    <source>
        <strain evidence="9 10">CR2A</strain>
    </source>
</reference>
<keyword evidence="5 8" id="KW-0564">Palmitate</keyword>
<dbReference type="AlphaFoldDB" id="W6TEY2"/>
<dbReference type="PATRIC" id="fig|1432657.3.peg.1779"/>
<dbReference type="EMBL" id="AZIT01000088">
    <property type="protein sequence ID" value="ETZ17172.1"/>
    <property type="molecule type" value="Genomic_DNA"/>
</dbReference>
<evidence type="ECO:0000256" key="8">
    <source>
        <dbReference type="RuleBase" id="RU363105"/>
    </source>
</evidence>
<dbReference type="InterPro" id="IPR000680">
    <property type="entry name" value="Borrelia_lipo"/>
</dbReference>
<evidence type="ECO:0000313" key="10">
    <source>
        <dbReference type="Proteomes" id="UP000019148"/>
    </source>
</evidence>
<protein>
    <recommendedName>
        <fullName evidence="8">Variable large protein</fullName>
    </recommendedName>
</protein>
<accession>W6TEY2</accession>
<proteinExistence type="predicted"/>
<evidence type="ECO:0000256" key="6">
    <source>
        <dbReference type="ARBA" id="ARBA00023237"/>
    </source>
</evidence>
<gene>
    <name evidence="9" type="ORF">BDCR2A_01906</name>
</gene>
<comment type="caution">
    <text evidence="9">The sequence shown here is derived from an EMBL/GenBank/DDBJ whole genome shotgun (WGS) entry which is preliminary data.</text>
</comment>
<organism evidence="9 10">
    <name type="scientific">Borrelia duttonii CR2A</name>
    <dbReference type="NCBI Taxonomy" id="1432657"/>
    <lineage>
        <taxon>Bacteria</taxon>
        <taxon>Pseudomonadati</taxon>
        <taxon>Spirochaetota</taxon>
        <taxon>Spirochaetia</taxon>
        <taxon>Spirochaetales</taxon>
        <taxon>Borreliaceae</taxon>
        <taxon>Borrelia</taxon>
    </lineage>
</organism>
<dbReference type="SUPFAM" id="SSF74748">
    <property type="entry name" value="Variable surface antigen VlsE"/>
    <property type="match status" value="1"/>
</dbReference>
<keyword evidence="4 8" id="KW-0472">Membrane</keyword>
<dbReference type="Proteomes" id="UP000019148">
    <property type="component" value="Unassembled WGS sequence"/>
</dbReference>
<comment type="function">
    <text evidence="1 8">The Vlp and Vsp proteins are antigenically distinct proteins, only one vlp or vsp gene is transcriptionally active at any one time. Switching between these genes is a mechanism of host immune response evasion.</text>
</comment>
<evidence type="ECO:0000256" key="5">
    <source>
        <dbReference type="ARBA" id="ARBA00023139"/>
    </source>
</evidence>
<keyword evidence="6 8" id="KW-0998">Cell outer membrane</keyword>
<evidence type="ECO:0000313" key="9">
    <source>
        <dbReference type="EMBL" id="ETZ17172.1"/>
    </source>
</evidence>
<keyword evidence="7 8" id="KW-0449">Lipoprotein</keyword>
<dbReference type="GO" id="GO:0009279">
    <property type="term" value="C:cell outer membrane"/>
    <property type="evidence" value="ECO:0007669"/>
    <property type="project" value="UniProtKB-SubCell"/>
</dbReference>
<dbReference type="Pfam" id="PF00921">
    <property type="entry name" value="Lipoprotein_2"/>
    <property type="match status" value="1"/>
</dbReference>
<evidence type="ECO:0000256" key="3">
    <source>
        <dbReference type="ARBA" id="ARBA00022729"/>
    </source>
</evidence>